<gene>
    <name evidence="1" type="ORF">K488DRAFT_63815</name>
</gene>
<reference evidence="1" key="2">
    <citation type="journal article" date="2022" name="New Phytol.">
        <title>Evolutionary transition to the ectomycorrhizal habit in the genomes of a hyperdiverse lineage of mushroom-forming fungi.</title>
        <authorList>
            <person name="Looney B."/>
            <person name="Miyauchi S."/>
            <person name="Morin E."/>
            <person name="Drula E."/>
            <person name="Courty P.E."/>
            <person name="Kohler A."/>
            <person name="Kuo A."/>
            <person name="LaButti K."/>
            <person name="Pangilinan J."/>
            <person name="Lipzen A."/>
            <person name="Riley R."/>
            <person name="Andreopoulos W."/>
            <person name="He G."/>
            <person name="Johnson J."/>
            <person name="Nolan M."/>
            <person name="Tritt A."/>
            <person name="Barry K.W."/>
            <person name="Grigoriev I.V."/>
            <person name="Nagy L.G."/>
            <person name="Hibbett D."/>
            <person name="Henrissat B."/>
            <person name="Matheny P.B."/>
            <person name="Labbe J."/>
            <person name="Martin F.M."/>
        </authorList>
    </citation>
    <scope>NUCLEOTIDE SEQUENCE</scope>
    <source>
        <strain evidence="1">EC-137</strain>
    </source>
</reference>
<dbReference type="EMBL" id="MU274101">
    <property type="protein sequence ID" value="KAI0026932.1"/>
    <property type="molecule type" value="Genomic_DNA"/>
</dbReference>
<protein>
    <submittedName>
        <fullName evidence="1">Uncharacterized protein</fullName>
    </submittedName>
</protein>
<keyword evidence="2" id="KW-1185">Reference proteome</keyword>
<feature type="non-terminal residue" evidence="1">
    <location>
        <position position="1"/>
    </location>
</feature>
<evidence type="ECO:0000313" key="2">
    <source>
        <dbReference type="Proteomes" id="UP000814128"/>
    </source>
</evidence>
<name>A0ACB8Q5P0_9AGAM</name>
<proteinExistence type="predicted"/>
<organism evidence="1 2">
    <name type="scientific">Vararia minispora EC-137</name>
    <dbReference type="NCBI Taxonomy" id="1314806"/>
    <lineage>
        <taxon>Eukaryota</taxon>
        <taxon>Fungi</taxon>
        <taxon>Dikarya</taxon>
        <taxon>Basidiomycota</taxon>
        <taxon>Agaricomycotina</taxon>
        <taxon>Agaricomycetes</taxon>
        <taxon>Russulales</taxon>
        <taxon>Lachnocladiaceae</taxon>
        <taxon>Vararia</taxon>
    </lineage>
</organism>
<evidence type="ECO:0000313" key="1">
    <source>
        <dbReference type="EMBL" id="KAI0026932.1"/>
    </source>
</evidence>
<comment type="caution">
    <text evidence="1">The sequence shown here is derived from an EMBL/GenBank/DDBJ whole genome shotgun (WGS) entry which is preliminary data.</text>
</comment>
<dbReference type="Proteomes" id="UP000814128">
    <property type="component" value="Unassembled WGS sequence"/>
</dbReference>
<accession>A0ACB8Q5P0</accession>
<reference evidence="1" key="1">
    <citation type="submission" date="2021-02" db="EMBL/GenBank/DDBJ databases">
        <authorList>
            <consortium name="DOE Joint Genome Institute"/>
            <person name="Ahrendt S."/>
            <person name="Looney B.P."/>
            <person name="Miyauchi S."/>
            <person name="Morin E."/>
            <person name="Drula E."/>
            <person name="Courty P.E."/>
            <person name="Chicoki N."/>
            <person name="Fauchery L."/>
            <person name="Kohler A."/>
            <person name="Kuo A."/>
            <person name="Labutti K."/>
            <person name="Pangilinan J."/>
            <person name="Lipzen A."/>
            <person name="Riley R."/>
            <person name="Andreopoulos W."/>
            <person name="He G."/>
            <person name="Johnson J."/>
            <person name="Barry K.W."/>
            <person name="Grigoriev I.V."/>
            <person name="Nagy L."/>
            <person name="Hibbett D."/>
            <person name="Henrissat B."/>
            <person name="Matheny P.B."/>
            <person name="Labbe J."/>
            <person name="Martin F."/>
        </authorList>
    </citation>
    <scope>NUCLEOTIDE SEQUENCE</scope>
    <source>
        <strain evidence="1">EC-137</strain>
    </source>
</reference>
<sequence>VHQMQSSLPHLRGALVAFFTGARDTWIRFSSEFAEDGKIALLTDEQRALAAIPATNCHNESVLGMKRIAGRRSPNMSTVTFNAVHMYAINCTGAWITERIEGDPASEAFLRRAARELDASGLARKEAEMLHRAAVEKAEQQRKDKQESERRAAERNAELDKITPNLDLTYWESARTDRGITLKNFIEPQLRWHNRLNKDIKITGGNKNDKIDRLVHAIKAYHASKNVTATEGPMTGLLPAISSHDDDDDEDPEQIELFYH</sequence>